<evidence type="ECO:0000256" key="5">
    <source>
        <dbReference type="ARBA" id="ARBA00022759"/>
    </source>
</evidence>
<keyword evidence="7 8" id="KW-0694">RNA-binding</keyword>
<dbReference type="Pfam" id="PF00035">
    <property type="entry name" value="dsrm"/>
    <property type="match status" value="1"/>
</dbReference>
<feature type="domain" description="DRBM" evidence="10">
    <location>
        <begin position="173"/>
        <end position="242"/>
    </location>
</feature>
<keyword evidence="8" id="KW-0819">tRNA processing</keyword>
<feature type="region of interest" description="Disordered" evidence="9">
    <location>
        <begin position="210"/>
        <end position="233"/>
    </location>
</feature>
<keyword evidence="5 8" id="KW-0255">Endonuclease</keyword>
<dbReference type="SUPFAM" id="SSF54768">
    <property type="entry name" value="dsRNA-binding domain-like"/>
    <property type="match status" value="1"/>
</dbReference>
<dbReference type="PANTHER" id="PTHR11207">
    <property type="entry name" value="RIBONUCLEASE III"/>
    <property type="match status" value="1"/>
</dbReference>
<evidence type="ECO:0000256" key="9">
    <source>
        <dbReference type="SAM" id="MobiDB-lite"/>
    </source>
</evidence>
<dbReference type="Proteomes" id="UP000636891">
    <property type="component" value="Unassembled WGS sequence"/>
</dbReference>
<keyword evidence="8" id="KW-0479">Metal-binding</keyword>
<dbReference type="Gene3D" id="3.30.160.20">
    <property type="match status" value="1"/>
</dbReference>
<feature type="binding site" evidence="8">
    <location>
        <position position="131"/>
    </location>
    <ligand>
        <name>Mg(2+)</name>
        <dbReference type="ChEBI" id="CHEBI:18420"/>
    </ligand>
</feature>
<comment type="function">
    <text evidence="8">Digests double-stranded RNA. Involved in the processing of primary rRNA transcript to yield the immediate precursors to the large and small rRNAs (23S and 16S). Processes some mRNAs, and tRNAs when they are encoded in the rRNA operon. Processes pre-crRNA and tracrRNA of type II CRISPR loci if present in the organism.</text>
</comment>
<dbReference type="Pfam" id="PF14622">
    <property type="entry name" value="Ribonucleas_3_3"/>
    <property type="match status" value="1"/>
</dbReference>
<keyword evidence="8" id="KW-0699">rRNA-binding</keyword>
<dbReference type="PROSITE" id="PS00517">
    <property type="entry name" value="RNASE_3_1"/>
    <property type="match status" value="1"/>
</dbReference>
<dbReference type="EMBL" id="JACOOK010000002">
    <property type="protein sequence ID" value="MBC5616494.1"/>
    <property type="molecule type" value="Genomic_DNA"/>
</dbReference>
<keyword evidence="13" id="KW-1185">Reference proteome</keyword>
<feature type="domain" description="RNase III" evidence="11">
    <location>
        <begin position="20"/>
        <end position="145"/>
    </location>
</feature>
<dbReference type="InterPro" id="IPR036389">
    <property type="entry name" value="RNase_III_sf"/>
</dbReference>
<dbReference type="Gene3D" id="1.10.1520.10">
    <property type="entry name" value="Ribonuclease III domain"/>
    <property type="match status" value="1"/>
</dbReference>
<feature type="binding site" evidence="8">
    <location>
        <position position="134"/>
    </location>
    <ligand>
        <name>Mg(2+)</name>
        <dbReference type="ChEBI" id="CHEBI:18420"/>
    </ligand>
</feature>
<comment type="subunit">
    <text evidence="8">Homodimer.</text>
</comment>
<name>A0ABR7CLG0_9BACT</name>
<comment type="subcellular location">
    <subcellularLocation>
        <location evidence="8">Cytoplasm</location>
    </subcellularLocation>
</comment>
<comment type="similarity">
    <text evidence="2">Belongs to the ribonuclease III family.</text>
</comment>
<comment type="caution">
    <text evidence="12">The sequence shown here is derived from an EMBL/GenBank/DDBJ whole genome shotgun (WGS) entry which is preliminary data.</text>
</comment>
<proteinExistence type="inferred from homology"/>
<evidence type="ECO:0000256" key="6">
    <source>
        <dbReference type="ARBA" id="ARBA00022801"/>
    </source>
</evidence>
<feature type="active site" evidence="8">
    <location>
        <position position="134"/>
    </location>
</feature>
<keyword evidence="3 8" id="KW-0507">mRNA processing</keyword>
<evidence type="ECO:0000313" key="13">
    <source>
        <dbReference type="Proteomes" id="UP000636891"/>
    </source>
</evidence>
<dbReference type="InterPro" id="IPR000999">
    <property type="entry name" value="RNase_III_dom"/>
</dbReference>
<dbReference type="GO" id="GO:0004525">
    <property type="term" value="F:ribonuclease III activity"/>
    <property type="evidence" value="ECO:0007669"/>
    <property type="project" value="UniProtKB-EC"/>
</dbReference>
<dbReference type="SUPFAM" id="SSF69065">
    <property type="entry name" value="RNase III domain-like"/>
    <property type="match status" value="1"/>
</dbReference>
<evidence type="ECO:0000256" key="7">
    <source>
        <dbReference type="ARBA" id="ARBA00022884"/>
    </source>
</evidence>
<keyword evidence="6 8" id="KW-0378">Hydrolase</keyword>
<dbReference type="PANTHER" id="PTHR11207:SF0">
    <property type="entry name" value="RIBONUCLEASE 3"/>
    <property type="match status" value="1"/>
</dbReference>
<evidence type="ECO:0000259" key="10">
    <source>
        <dbReference type="PROSITE" id="PS50137"/>
    </source>
</evidence>
<evidence type="ECO:0000256" key="4">
    <source>
        <dbReference type="ARBA" id="ARBA00022722"/>
    </source>
</evidence>
<dbReference type="PROSITE" id="PS50137">
    <property type="entry name" value="DS_RBD"/>
    <property type="match status" value="1"/>
</dbReference>
<keyword evidence="4 8" id="KW-0540">Nuclease</keyword>
<evidence type="ECO:0000256" key="2">
    <source>
        <dbReference type="ARBA" id="ARBA00010183"/>
    </source>
</evidence>
<dbReference type="NCBIfam" id="TIGR02191">
    <property type="entry name" value="RNaseIII"/>
    <property type="match status" value="1"/>
</dbReference>
<evidence type="ECO:0000256" key="3">
    <source>
        <dbReference type="ARBA" id="ARBA00022664"/>
    </source>
</evidence>
<dbReference type="SMART" id="SM00535">
    <property type="entry name" value="RIBOc"/>
    <property type="match status" value="1"/>
</dbReference>
<dbReference type="CDD" id="cd00593">
    <property type="entry name" value="RIBOc"/>
    <property type="match status" value="1"/>
</dbReference>
<dbReference type="EC" id="3.1.26.3" evidence="8"/>
<reference evidence="12 13" key="1">
    <citation type="submission" date="2020-08" db="EMBL/GenBank/DDBJ databases">
        <title>Genome public.</title>
        <authorList>
            <person name="Liu C."/>
            <person name="Sun Q."/>
        </authorList>
    </citation>
    <scope>NUCLEOTIDE SEQUENCE [LARGE SCALE GENOMIC DNA]</scope>
    <source>
        <strain evidence="12 13">New-7</strain>
    </source>
</reference>
<evidence type="ECO:0000259" key="11">
    <source>
        <dbReference type="PROSITE" id="PS50142"/>
    </source>
</evidence>
<evidence type="ECO:0000256" key="1">
    <source>
        <dbReference type="ARBA" id="ARBA00000109"/>
    </source>
</evidence>
<dbReference type="RefSeq" id="WP_055203126.1">
    <property type="nucleotide sequence ID" value="NZ_JACOOK010000002.1"/>
</dbReference>
<dbReference type="CDD" id="cd10845">
    <property type="entry name" value="DSRM_RNAse_III_family"/>
    <property type="match status" value="1"/>
</dbReference>
<feature type="active site" evidence="8">
    <location>
        <position position="66"/>
    </location>
</feature>
<organism evidence="12 13">
    <name type="scientific">Alistipes hominis</name>
    <dbReference type="NCBI Taxonomy" id="2763015"/>
    <lineage>
        <taxon>Bacteria</taxon>
        <taxon>Pseudomonadati</taxon>
        <taxon>Bacteroidota</taxon>
        <taxon>Bacteroidia</taxon>
        <taxon>Bacteroidales</taxon>
        <taxon>Rikenellaceae</taxon>
        <taxon>Alistipes</taxon>
    </lineage>
</organism>
<sequence>MFGTIQSYFRLRYGRDKAYYRMLKTIFGLRPNNIELYKLALIHRSASLFLDDGAPINNERLEFLGDAVIESIVSDFLFIEFPEADEGFLSRLRSRIVRRSSLNRLAIEIGLDRYVIAQGGNGFAQKHLYGDTLEAMMGAVYLDKGYDFSNRLFINGILRKYVDLDDMSEQETDFKSRLIEWSQKNRKRLQFDSAPSASYTAKSPHFRTTVLVDGRPSGDGEGDSKKESEQRACQEAIRRLERLGESVLSEAAGGSDGE</sequence>
<dbReference type="HAMAP" id="MF_00104">
    <property type="entry name" value="RNase_III"/>
    <property type="match status" value="1"/>
</dbReference>
<dbReference type="InterPro" id="IPR011907">
    <property type="entry name" value="RNase_III"/>
</dbReference>
<evidence type="ECO:0000256" key="8">
    <source>
        <dbReference type="HAMAP-Rule" id="MF_00104"/>
    </source>
</evidence>
<keyword evidence="8" id="KW-0460">Magnesium</keyword>
<feature type="binding site" evidence="8">
    <location>
        <position position="62"/>
    </location>
    <ligand>
        <name>Mg(2+)</name>
        <dbReference type="ChEBI" id="CHEBI:18420"/>
    </ligand>
</feature>
<keyword evidence="8" id="KW-0963">Cytoplasm</keyword>
<gene>
    <name evidence="8 12" type="primary">rnc</name>
    <name evidence="12" type="ORF">H8S08_05595</name>
</gene>
<evidence type="ECO:0000313" key="12">
    <source>
        <dbReference type="EMBL" id="MBC5616494.1"/>
    </source>
</evidence>
<protein>
    <recommendedName>
        <fullName evidence="8">Ribonuclease 3</fullName>
        <ecNumber evidence="8">3.1.26.3</ecNumber>
    </recommendedName>
    <alternativeName>
        <fullName evidence="8">Ribonuclease III</fullName>
        <shortName evidence="8">RNase III</shortName>
    </alternativeName>
</protein>
<comment type="cofactor">
    <cofactor evidence="8">
        <name>Mg(2+)</name>
        <dbReference type="ChEBI" id="CHEBI:18420"/>
    </cofactor>
</comment>
<accession>A0ABR7CLG0</accession>
<keyword evidence="8" id="KW-0698">rRNA processing</keyword>
<dbReference type="SMART" id="SM00358">
    <property type="entry name" value="DSRM"/>
    <property type="match status" value="1"/>
</dbReference>
<comment type="catalytic activity">
    <reaction evidence="1 8">
        <text>Endonucleolytic cleavage to 5'-phosphomonoester.</text>
        <dbReference type="EC" id="3.1.26.3"/>
    </reaction>
</comment>
<dbReference type="InterPro" id="IPR014720">
    <property type="entry name" value="dsRBD_dom"/>
</dbReference>
<dbReference type="PROSITE" id="PS50142">
    <property type="entry name" value="RNASE_3_2"/>
    <property type="match status" value="1"/>
</dbReference>
<feature type="compositionally biased region" description="Basic and acidic residues" evidence="9">
    <location>
        <begin position="216"/>
        <end position="233"/>
    </location>
</feature>